<comment type="caution">
    <text evidence="7">The sequence shown here is derived from an EMBL/GenBank/DDBJ whole genome shotgun (WGS) entry which is preliminary data.</text>
</comment>
<dbReference type="PROSITE" id="PS00584">
    <property type="entry name" value="PFKB_KINASES_2"/>
    <property type="match status" value="1"/>
</dbReference>
<evidence type="ECO:0000313" key="7">
    <source>
        <dbReference type="EMBL" id="TQV75795.1"/>
    </source>
</evidence>
<dbReference type="InterPro" id="IPR002173">
    <property type="entry name" value="Carboh/pur_kinase_PfkB_CS"/>
</dbReference>
<feature type="domain" description="Carbohydrate kinase PfkB" evidence="6">
    <location>
        <begin position="4"/>
        <end position="320"/>
    </location>
</feature>
<dbReference type="CDD" id="cd01167">
    <property type="entry name" value="bac_FRK"/>
    <property type="match status" value="1"/>
</dbReference>
<sequence>MSRTMIVVAGESLIDFVHRPQLSGEGQSGPLYEACPGGSPYNCAIALGRLQIDVGFLCPLSDDSLGALLMARLEDSGVTALMSDLVQAPTSLAVVSLDPEGSPSYSFYRQDTADRQLEPAAVTAALPGQVEAFQIGSLALIEKEDTLSWATAMDAAIARGAVVSLDPNVRMRLISDDTDYRARLMAMLHLADMIKASDEDLDYFYPGLAPEDAIRRAMSEHAISLAVLTRGKEGATAYTASSLSASRPAKSFTGDDEEKGDSIGAGDSFQAGLLAWLKDNAKLTKAGLAALSEDDLTQMLDFASTIAGLNCAETGCNPPTREQVQGLAQDESQ</sequence>
<evidence type="ECO:0000256" key="2">
    <source>
        <dbReference type="ARBA" id="ARBA00022679"/>
    </source>
</evidence>
<protein>
    <submittedName>
        <fullName evidence="7">Carbohydrate kinase</fullName>
    </submittedName>
</protein>
<dbReference type="InterPro" id="IPR011611">
    <property type="entry name" value="PfkB_dom"/>
</dbReference>
<evidence type="ECO:0000256" key="1">
    <source>
        <dbReference type="ARBA" id="ARBA00010688"/>
    </source>
</evidence>
<dbReference type="RefSeq" id="WP_142898782.1">
    <property type="nucleotide sequence ID" value="NZ_ML660060.1"/>
</dbReference>
<evidence type="ECO:0000313" key="8">
    <source>
        <dbReference type="Proteomes" id="UP000315252"/>
    </source>
</evidence>
<keyword evidence="3" id="KW-0547">Nucleotide-binding</keyword>
<dbReference type="GO" id="GO:0016301">
    <property type="term" value="F:kinase activity"/>
    <property type="evidence" value="ECO:0007669"/>
    <property type="project" value="UniProtKB-KW"/>
</dbReference>
<organism evidence="7 8">
    <name type="scientific">Denitrobaculum tricleocarpae</name>
    <dbReference type="NCBI Taxonomy" id="2591009"/>
    <lineage>
        <taxon>Bacteria</taxon>
        <taxon>Pseudomonadati</taxon>
        <taxon>Pseudomonadota</taxon>
        <taxon>Alphaproteobacteria</taxon>
        <taxon>Rhodospirillales</taxon>
        <taxon>Rhodospirillaceae</taxon>
        <taxon>Denitrobaculum</taxon>
    </lineage>
</organism>
<dbReference type="Pfam" id="PF00294">
    <property type="entry name" value="PfkB"/>
    <property type="match status" value="1"/>
</dbReference>
<name>A0A545TF27_9PROT</name>
<evidence type="ECO:0000259" key="6">
    <source>
        <dbReference type="Pfam" id="PF00294"/>
    </source>
</evidence>
<dbReference type="InterPro" id="IPR029056">
    <property type="entry name" value="Ribokinase-like"/>
</dbReference>
<dbReference type="Gene3D" id="3.40.1190.20">
    <property type="match status" value="1"/>
</dbReference>
<dbReference type="GO" id="GO:0005524">
    <property type="term" value="F:ATP binding"/>
    <property type="evidence" value="ECO:0007669"/>
    <property type="project" value="UniProtKB-KW"/>
</dbReference>
<dbReference type="SUPFAM" id="SSF53613">
    <property type="entry name" value="Ribokinase-like"/>
    <property type="match status" value="1"/>
</dbReference>
<keyword evidence="4 7" id="KW-0418">Kinase</keyword>
<dbReference type="InterPro" id="IPR050306">
    <property type="entry name" value="PfkB_Carbo_kinase"/>
</dbReference>
<keyword evidence="5" id="KW-0067">ATP-binding</keyword>
<evidence type="ECO:0000256" key="5">
    <source>
        <dbReference type="ARBA" id="ARBA00022840"/>
    </source>
</evidence>
<evidence type="ECO:0000256" key="4">
    <source>
        <dbReference type="ARBA" id="ARBA00022777"/>
    </source>
</evidence>
<comment type="similarity">
    <text evidence="1">Belongs to the carbohydrate kinase PfkB family.</text>
</comment>
<dbReference type="PANTHER" id="PTHR43085:SF1">
    <property type="entry name" value="PSEUDOURIDINE KINASE-RELATED"/>
    <property type="match status" value="1"/>
</dbReference>
<accession>A0A545TF27</accession>
<dbReference type="AlphaFoldDB" id="A0A545TF27"/>
<keyword evidence="2" id="KW-0808">Transferase</keyword>
<gene>
    <name evidence="7" type="ORF">FKG95_23060</name>
</gene>
<dbReference type="PANTHER" id="PTHR43085">
    <property type="entry name" value="HEXOKINASE FAMILY MEMBER"/>
    <property type="match status" value="1"/>
</dbReference>
<proteinExistence type="inferred from homology"/>
<dbReference type="OrthoDB" id="9795789at2"/>
<keyword evidence="8" id="KW-1185">Reference proteome</keyword>
<dbReference type="Proteomes" id="UP000315252">
    <property type="component" value="Unassembled WGS sequence"/>
</dbReference>
<dbReference type="EMBL" id="VHSH01000009">
    <property type="protein sequence ID" value="TQV75795.1"/>
    <property type="molecule type" value="Genomic_DNA"/>
</dbReference>
<reference evidence="7 8" key="1">
    <citation type="submission" date="2019-06" db="EMBL/GenBank/DDBJ databases">
        <title>Whole genome sequence for Rhodospirillaceae sp. R148.</title>
        <authorList>
            <person name="Wang G."/>
        </authorList>
    </citation>
    <scope>NUCLEOTIDE SEQUENCE [LARGE SCALE GENOMIC DNA]</scope>
    <source>
        <strain evidence="7 8">R148</strain>
    </source>
</reference>
<evidence type="ECO:0000256" key="3">
    <source>
        <dbReference type="ARBA" id="ARBA00022741"/>
    </source>
</evidence>